<proteinExistence type="predicted"/>
<dbReference type="EMBL" id="CP000082">
    <property type="protein sequence ID" value="AAZ18241.1"/>
    <property type="molecule type" value="Genomic_DNA"/>
</dbReference>
<accession>Q4FUR7</accession>
<keyword evidence="2" id="KW-1185">Reference proteome</keyword>
<gene>
    <name evidence="1" type="ordered locus">Psyc_0372</name>
</gene>
<protein>
    <recommendedName>
        <fullName evidence="3">Bacteriophage abortive infection AbiH</fullName>
    </recommendedName>
</protein>
<dbReference type="STRING" id="259536.Psyc_0372"/>
<dbReference type="Proteomes" id="UP000000546">
    <property type="component" value="Chromosome"/>
</dbReference>
<dbReference type="InterPro" id="IPR025935">
    <property type="entry name" value="AbiH"/>
</dbReference>
<evidence type="ECO:0000313" key="1">
    <source>
        <dbReference type="EMBL" id="AAZ18241.1"/>
    </source>
</evidence>
<dbReference type="eggNOG" id="ENOG502ZMJC">
    <property type="taxonomic scope" value="Bacteria"/>
</dbReference>
<dbReference type="OrthoDB" id="5903604at2"/>
<evidence type="ECO:0008006" key="3">
    <source>
        <dbReference type="Google" id="ProtNLM"/>
    </source>
</evidence>
<organism evidence="1 2">
    <name type="scientific">Psychrobacter arcticus (strain DSM 17307 / VKM B-2377 / 273-4)</name>
    <dbReference type="NCBI Taxonomy" id="259536"/>
    <lineage>
        <taxon>Bacteria</taxon>
        <taxon>Pseudomonadati</taxon>
        <taxon>Pseudomonadota</taxon>
        <taxon>Gammaproteobacteria</taxon>
        <taxon>Moraxellales</taxon>
        <taxon>Moraxellaceae</taxon>
        <taxon>Psychrobacter</taxon>
    </lineage>
</organism>
<dbReference type="HOGENOM" id="CLU_189651_0_0_6"/>
<evidence type="ECO:0000313" key="2">
    <source>
        <dbReference type="Proteomes" id="UP000000546"/>
    </source>
</evidence>
<reference evidence="1 2" key="1">
    <citation type="journal article" date="2010" name="Appl. Environ. Microbiol.">
        <title>The genome sequence of Psychrobacter arcticus 273-4, a psychroactive Siberian permafrost bacterium, reveals mechanisms for adaptation to low-temperature growth.</title>
        <authorList>
            <person name="Ayala-del-Rio H.L."/>
            <person name="Chain P.S."/>
            <person name="Grzymski J.J."/>
            <person name="Ponder M.A."/>
            <person name="Ivanova N."/>
            <person name="Bergholz P.W."/>
            <person name="Di Bartolo G."/>
            <person name="Hauser L."/>
            <person name="Land M."/>
            <person name="Bakermans C."/>
            <person name="Rodrigues D."/>
            <person name="Klappenbach J."/>
            <person name="Zarka D."/>
            <person name="Larimer F."/>
            <person name="Richardson P."/>
            <person name="Murray A."/>
            <person name="Thomashow M."/>
            <person name="Tiedje J.M."/>
        </authorList>
    </citation>
    <scope>NUCLEOTIDE SEQUENCE [LARGE SCALE GENOMIC DNA]</scope>
    <source>
        <strain evidence="2">DSM 17307 / VKM B-2377 / 273-4</strain>
    </source>
</reference>
<dbReference type="Pfam" id="PF14253">
    <property type="entry name" value="AbiH"/>
    <property type="match status" value="1"/>
</dbReference>
<dbReference type="KEGG" id="par:Psyc_0372"/>
<sequence>MSGTAKILILGNGFDLAHFLPTKYDHFMHAMRNVENHNKDEPMIFEALYTDLINSEGYFFKNTIKLYKTENVELPLIEVK</sequence>
<name>Q4FUR7_PSYA2</name>
<dbReference type="AlphaFoldDB" id="Q4FUR7"/>